<keyword evidence="3" id="KW-0964">Secreted</keyword>
<name>A0A976T6K5_LETRI</name>
<dbReference type="Pfam" id="PF00396">
    <property type="entry name" value="Granulin"/>
    <property type="match status" value="2"/>
</dbReference>
<evidence type="ECO:0000313" key="7">
    <source>
        <dbReference type="EMBL" id="UVE15941.1"/>
    </source>
</evidence>
<evidence type="ECO:0000256" key="3">
    <source>
        <dbReference type="ARBA" id="ARBA00022525"/>
    </source>
</evidence>
<feature type="signal peptide" evidence="5">
    <location>
        <begin position="1"/>
        <end position="37"/>
    </location>
</feature>
<proteinExistence type="evidence at transcript level"/>
<dbReference type="InterPro" id="IPR037277">
    <property type="entry name" value="Granulin_sf"/>
</dbReference>
<reference evidence="7" key="1">
    <citation type="journal article" date="2022" name="Cell. Mol. Biol. Lett.">
        <title>Granulin as an important immune molecule involved in lamprey tissue repair and regeneration by promoting cell proliferation and migration.</title>
        <authorList>
            <person name="Sun R."/>
            <person name="Wang D."/>
            <person name="Song Y."/>
            <person name="Li Q."/>
            <person name="Su P."/>
            <person name="Pang Y."/>
        </authorList>
    </citation>
    <scope>NUCLEOTIDE SEQUENCE</scope>
</reference>
<dbReference type="InterPro" id="IPR000118">
    <property type="entry name" value="Granulin"/>
</dbReference>
<keyword evidence="5" id="KW-0732">Signal</keyword>
<feature type="domain" description="Granulins" evidence="6">
    <location>
        <begin position="244"/>
        <end position="257"/>
    </location>
</feature>
<dbReference type="InterPro" id="IPR039036">
    <property type="entry name" value="Granulin_fam"/>
</dbReference>
<protein>
    <submittedName>
        <fullName evidence="7">Progranulin S1</fullName>
    </submittedName>
</protein>
<evidence type="ECO:0000256" key="2">
    <source>
        <dbReference type="ARBA" id="ARBA00010093"/>
    </source>
</evidence>
<dbReference type="Gene3D" id="2.10.25.160">
    <property type="entry name" value="Granulin"/>
    <property type="match status" value="2"/>
</dbReference>
<dbReference type="PANTHER" id="PTHR12274">
    <property type="entry name" value="GRANULIN"/>
    <property type="match status" value="1"/>
</dbReference>
<evidence type="ECO:0000256" key="5">
    <source>
        <dbReference type="SAM" id="SignalP"/>
    </source>
</evidence>
<dbReference type="PROSITE" id="PS00799">
    <property type="entry name" value="GRANULINS"/>
    <property type="match status" value="1"/>
</dbReference>
<dbReference type="GO" id="GO:0005576">
    <property type="term" value="C:extracellular region"/>
    <property type="evidence" value="ECO:0007669"/>
    <property type="project" value="UniProtKB-SubCell"/>
</dbReference>
<evidence type="ECO:0000256" key="1">
    <source>
        <dbReference type="ARBA" id="ARBA00004613"/>
    </source>
</evidence>
<dbReference type="SUPFAM" id="SSF57277">
    <property type="entry name" value="Granulin repeat"/>
    <property type="match status" value="1"/>
</dbReference>
<dbReference type="SMART" id="SM00277">
    <property type="entry name" value="GRAN"/>
    <property type="match status" value="2"/>
</dbReference>
<reference evidence="7" key="2">
    <citation type="submission" date="2022-01" db="EMBL/GenBank/DDBJ databases">
        <authorList>
            <person name="Li Q."/>
            <person name="Pang Y."/>
            <person name="Wang D."/>
        </authorList>
    </citation>
    <scope>NUCLEOTIDE SEQUENCE</scope>
</reference>
<sequence>MGAVFSLGLSKEAIAMALPRPLMFVLVAAGLCALVSADRCPDGRFCVSRCCWKFTQYTCCWAGEGEGQGETQGELATVPAQAISATVSKVSSCAGSVCSANGESRCCPLSEGSCCGDGLSCCGKGSTCTTFRGLNLCLPHAEFQDPVATFLSREQQQHQQGGCVDDSGCPAGSECHVASGDHRGQCVSSDALIPWVEKEAALSGAVGAQVVYCGSGQYCRDGQTCCRLATGSWGCCNIPHAICCSDGIHCCPTGHFCLTASGLCARSTLSLPAVEGV</sequence>
<dbReference type="AlphaFoldDB" id="A0A976T6K5"/>
<keyword evidence="4" id="KW-1015">Disulfide bond</keyword>
<organism evidence="7">
    <name type="scientific">Lethenteron reissneri</name>
    <name type="common">Far Eastern brook lamprey</name>
    <name type="synonym">Lampetra reissneri</name>
    <dbReference type="NCBI Taxonomy" id="7753"/>
    <lineage>
        <taxon>Eukaryota</taxon>
        <taxon>Metazoa</taxon>
        <taxon>Chordata</taxon>
        <taxon>Craniata</taxon>
        <taxon>Vertebrata</taxon>
        <taxon>Cyclostomata</taxon>
        <taxon>Hyperoartia</taxon>
        <taxon>Petromyzontiformes</taxon>
        <taxon>Petromyzontidae</taxon>
        <taxon>Lethenteron</taxon>
    </lineage>
</organism>
<dbReference type="PANTHER" id="PTHR12274:SF3">
    <property type="entry name" value="PROGRANULIN"/>
    <property type="match status" value="1"/>
</dbReference>
<evidence type="ECO:0000259" key="6">
    <source>
        <dbReference type="PROSITE" id="PS00799"/>
    </source>
</evidence>
<gene>
    <name evidence="7" type="primary">PGRNS1</name>
</gene>
<comment type="similarity">
    <text evidence="2">Belongs to the granulin family.</text>
</comment>
<feature type="chain" id="PRO_5037630199" evidence="5">
    <location>
        <begin position="38"/>
        <end position="277"/>
    </location>
</feature>
<dbReference type="EMBL" id="OM459828">
    <property type="protein sequence ID" value="UVE15941.1"/>
    <property type="molecule type" value="mRNA"/>
</dbReference>
<accession>A0A976T6K5</accession>
<evidence type="ECO:0000256" key="4">
    <source>
        <dbReference type="ARBA" id="ARBA00023157"/>
    </source>
</evidence>
<comment type="subcellular location">
    <subcellularLocation>
        <location evidence="1">Secreted</location>
    </subcellularLocation>
</comment>